<evidence type="ECO:0000313" key="2">
    <source>
        <dbReference type="Proteomes" id="UP000594015"/>
    </source>
</evidence>
<sequence length="333" mass="36049">MRRRGFVAGLATTAMWALGVHAQQRTKLKRVAMVHPTENVGNMTLAGRRFFRGIFEQLAALGYVEGRNLLVERYSGQGVSDHYAELARDVVKTQPDVILSIGGQLTEPFKAATATIPIVTTSADPVFVGLVPSIARPGGNITGVSVDAGLQIWGKRLEVLSEARPRLTNARFLASRRSWDRVEGPAVREAAKQLRISLEGALLASPIGPAAYRDVFGSMAQEQVDAIVVSTEAEHISNRAQIVGLAAEHRIAAIYPFREFTDAGGLLAYSVDLGETGRQLANMIDKILKGAKPGDVPVLQQVKFELIVNLRTAKALRLDIPAKLVARADEVIE</sequence>
<organism evidence="1 2">
    <name type="scientific">Bradyrhizobium arachidis</name>
    <dbReference type="NCBI Taxonomy" id="858423"/>
    <lineage>
        <taxon>Bacteria</taxon>
        <taxon>Pseudomonadati</taxon>
        <taxon>Pseudomonadota</taxon>
        <taxon>Alphaproteobacteria</taxon>
        <taxon>Hyphomicrobiales</taxon>
        <taxon>Nitrobacteraceae</taxon>
        <taxon>Bradyrhizobium</taxon>
    </lineage>
</organism>
<dbReference type="Gene3D" id="3.40.50.2300">
    <property type="match status" value="2"/>
</dbReference>
<dbReference type="AlphaFoldDB" id="A0AAE7NIF5"/>
<accession>A0AAE7NIF5</accession>
<proteinExistence type="predicted"/>
<protein>
    <recommendedName>
        <fullName evidence="3">ABC transport system substrate-binding protein</fullName>
    </recommendedName>
</protein>
<reference evidence="1 2" key="1">
    <citation type="submission" date="2018-06" db="EMBL/GenBank/DDBJ databases">
        <title>Comparative genomics of Bradyrhizobium nodulating Arachidis hypogaea.</title>
        <authorList>
            <person name="Li Y."/>
        </authorList>
    </citation>
    <scope>NUCLEOTIDE SEQUENCE [LARGE SCALE GENOMIC DNA]</scope>
    <source>
        <strain evidence="1 2">CCBAU 051107</strain>
    </source>
</reference>
<dbReference type="CDD" id="cd06325">
    <property type="entry name" value="PBP1_ABC_unchar_transporter"/>
    <property type="match status" value="1"/>
</dbReference>
<name>A0AAE7NIF5_9BRAD</name>
<gene>
    <name evidence="1" type="ORF">WN72_05700</name>
</gene>
<dbReference type="Proteomes" id="UP000594015">
    <property type="component" value="Chromosome"/>
</dbReference>
<dbReference type="Pfam" id="PF04392">
    <property type="entry name" value="ABC_sub_bind"/>
    <property type="match status" value="1"/>
</dbReference>
<evidence type="ECO:0008006" key="3">
    <source>
        <dbReference type="Google" id="ProtNLM"/>
    </source>
</evidence>
<dbReference type="KEGG" id="barh:WN72_05700"/>
<dbReference type="InterPro" id="IPR007487">
    <property type="entry name" value="ABC_transpt-TYRBP-like"/>
</dbReference>
<dbReference type="PANTHER" id="PTHR35271:SF1">
    <property type="entry name" value="ABC TRANSPORTER, SUBSTRATE-BINDING LIPOPROTEIN"/>
    <property type="match status" value="1"/>
</dbReference>
<evidence type="ECO:0000313" key="1">
    <source>
        <dbReference type="EMBL" id="QOZ65952.1"/>
    </source>
</evidence>
<dbReference type="PANTHER" id="PTHR35271">
    <property type="entry name" value="ABC TRANSPORTER, SUBSTRATE-BINDING LIPOPROTEIN-RELATED"/>
    <property type="match status" value="1"/>
</dbReference>
<dbReference type="EMBL" id="CP030050">
    <property type="protein sequence ID" value="QOZ65952.1"/>
    <property type="molecule type" value="Genomic_DNA"/>
</dbReference>